<dbReference type="EMBL" id="BBJS01000009">
    <property type="protein sequence ID" value="GAN12400.1"/>
    <property type="molecule type" value="Genomic_DNA"/>
</dbReference>
<keyword evidence="1" id="KW-0812">Transmembrane</keyword>
<evidence type="ECO:0000313" key="2">
    <source>
        <dbReference type="EMBL" id="GAN12400.1"/>
    </source>
</evidence>
<evidence type="ECO:0000256" key="1">
    <source>
        <dbReference type="SAM" id="Phobius"/>
    </source>
</evidence>
<dbReference type="Proteomes" id="UP000032025">
    <property type="component" value="Unassembled WGS sequence"/>
</dbReference>
<evidence type="ECO:0000313" key="3">
    <source>
        <dbReference type="Proteomes" id="UP000032025"/>
    </source>
</evidence>
<name>A0A0C9LZW2_SPHPI</name>
<keyword evidence="1" id="KW-0472">Membrane</keyword>
<dbReference type="AlphaFoldDB" id="A0A0C9LZW2"/>
<keyword evidence="3" id="KW-1185">Reference proteome</keyword>
<reference evidence="2 3" key="1">
    <citation type="submission" date="2014-08" db="EMBL/GenBank/DDBJ databases">
        <title>Whole genome shotgun sequence of Sphingomonas paucimobilis NBRC 13935.</title>
        <authorList>
            <person name="Hosoyama A."/>
            <person name="Hashimoto M."/>
            <person name="Hosoyama Y."/>
            <person name="Noguchi M."/>
            <person name="Uohara A."/>
            <person name="Ohji S."/>
            <person name="Katano-Makiyama Y."/>
            <person name="Ichikawa N."/>
            <person name="Kimura A."/>
            <person name="Yamazoe A."/>
            <person name="Fujita N."/>
        </authorList>
    </citation>
    <scope>NUCLEOTIDE SEQUENCE [LARGE SCALE GENOMIC DNA]</scope>
    <source>
        <strain evidence="2 3">NBRC 13935</strain>
    </source>
</reference>
<keyword evidence="1" id="KW-1133">Transmembrane helix</keyword>
<dbReference type="GeneID" id="78526428"/>
<proteinExistence type="predicted"/>
<protein>
    <submittedName>
        <fullName evidence="2">DNA, contig: SP609</fullName>
    </submittedName>
</protein>
<sequence length="150" mass="15808">MTAIRSLIAQRHLAMLLCLAALLMKFVVPTGYMIGEAQGRWAIILCPATAPVAEVLSHDTAPAMTMAHAMGHVAMPDHGRTDHPEGQHGRAEMPCAFAGLSAAMLAAVDPIQWVALLAFVLATGFVAITATVRPAPPYLRPPLRGPPALS</sequence>
<accession>A0A0C9LZW2</accession>
<comment type="caution">
    <text evidence="2">The sequence shown here is derived from an EMBL/GenBank/DDBJ whole genome shotgun (WGS) entry which is preliminary data.</text>
</comment>
<gene>
    <name evidence="2" type="ORF">SP6_09_00100</name>
</gene>
<dbReference type="RefSeq" id="WP_037569231.1">
    <property type="nucleotide sequence ID" value="NZ_BBJS01000009.1"/>
</dbReference>
<feature type="transmembrane region" description="Helical" evidence="1">
    <location>
        <begin position="12"/>
        <end position="34"/>
    </location>
</feature>
<organism evidence="2 3">
    <name type="scientific">Sphingomonas paucimobilis NBRC 13935</name>
    <dbReference type="NCBI Taxonomy" id="1219050"/>
    <lineage>
        <taxon>Bacteria</taxon>
        <taxon>Pseudomonadati</taxon>
        <taxon>Pseudomonadota</taxon>
        <taxon>Alphaproteobacteria</taxon>
        <taxon>Sphingomonadales</taxon>
        <taxon>Sphingomonadaceae</taxon>
        <taxon>Sphingomonas</taxon>
    </lineage>
</organism>
<feature type="transmembrane region" description="Helical" evidence="1">
    <location>
        <begin position="111"/>
        <end position="132"/>
    </location>
</feature>